<feature type="domain" description="Replication factor A C-terminal" evidence="2">
    <location>
        <begin position="112"/>
        <end position="243"/>
    </location>
</feature>
<evidence type="ECO:0000256" key="1">
    <source>
        <dbReference type="SAM" id="MobiDB-lite"/>
    </source>
</evidence>
<gene>
    <name evidence="3" type="ORF">CTI12_AA031530</name>
</gene>
<dbReference type="AlphaFoldDB" id="A0A2U1QGS9"/>
<dbReference type="InterPro" id="IPR012340">
    <property type="entry name" value="NA-bd_OB-fold"/>
</dbReference>
<reference evidence="3 4" key="1">
    <citation type="journal article" date="2018" name="Mol. Plant">
        <title>The genome of Artemisia annua provides insight into the evolution of Asteraceae family and artemisinin biosynthesis.</title>
        <authorList>
            <person name="Shen Q."/>
            <person name="Zhang L."/>
            <person name="Liao Z."/>
            <person name="Wang S."/>
            <person name="Yan T."/>
            <person name="Shi P."/>
            <person name="Liu M."/>
            <person name="Fu X."/>
            <person name="Pan Q."/>
            <person name="Wang Y."/>
            <person name="Lv Z."/>
            <person name="Lu X."/>
            <person name="Zhang F."/>
            <person name="Jiang W."/>
            <person name="Ma Y."/>
            <person name="Chen M."/>
            <person name="Hao X."/>
            <person name="Li L."/>
            <person name="Tang Y."/>
            <person name="Lv G."/>
            <person name="Zhou Y."/>
            <person name="Sun X."/>
            <person name="Brodelius P.E."/>
            <person name="Rose J.K.C."/>
            <person name="Tang K."/>
        </authorList>
    </citation>
    <scope>NUCLEOTIDE SEQUENCE [LARGE SCALE GENOMIC DNA]</scope>
    <source>
        <strain evidence="4">cv. Huhao1</strain>
        <tissue evidence="3">Leaf</tissue>
    </source>
</reference>
<feature type="compositionally biased region" description="Polar residues" evidence="1">
    <location>
        <begin position="257"/>
        <end position="272"/>
    </location>
</feature>
<feature type="region of interest" description="Disordered" evidence="1">
    <location>
        <begin position="251"/>
        <end position="272"/>
    </location>
</feature>
<keyword evidence="4" id="KW-1185">Reference proteome</keyword>
<organism evidence="3 4">
    <name type="scientific">Artemisia annua</name>
    <name type="common">Sweet wormwood</name>
    <dbReference type="NCBI Taxonomy" id="35608"/>
    <lineage>
        <taxon>Eukaryota</taxon>
        <taxon>Viridiplantae</taxon>
        <taxon>Streptophyta</taxon>
        <taxon>Embryophyta</taxon>
        <taxon>Tracheophyta</taxon>
        <taxon>Spermatophyta</taxon>
        <taxon>Magnoliopsida</taxon>
        <taxon>eudicotyledons</taxon>
        <taxon>Gunneridae</taxon>
        <taxon>Pentapetalae</taxon>
        <taxon>asterids</taxon>
        <taxon>campanulids</taxon>
        <taxon>Asterales</taxon>
        <taxon>Asteraceae</taxon>
        <taxon>Asteroideae</taxon>
        <taxon>Anthemideae</taxon>
        <taxon>Artemisiinae</taxon>
        <taxon>Artemisia</taxon>
    </lineage>
</organism>
<sequence>MAAPVKGEAIEVSPEFVTYENTDPAEMNKVIEVIVYRKWIAKAVPDLISTMYCCMLLDRKHIMRYNQLLGPIQPLQIQALANQDSDIDEPSNKMSIAQMLAVHPDTQKSMRFTIEGVLVRIDNTNRWFYNKCDECGEHMDEKLPHWHCHESAVQDKPNYGYCFKAIIQDDTGSIIATCFTPEADKWTPKTCLEVLNETPNPDPYAVLAALRELENTRKVFRIHFGTWSKKHRQKFVVETAKNIEPLLLPAPPINTIGEESSSNITGPQEETQ</sequence>
<comment type="caution">
    <text evidence="3">The sequence shown here is derived from an EMBL/GenBank/DDBJ whole genome shotgun (WGS) entry which is preliminary data.</text>
</comment>
<evidence type="ECO:0000259" key="2">
    <source>
        <dbReference type="Pfam" id="PF08646"/>
    </source>
</evidence>
<dbReference type="SUPFAM" id="SSF50249">
    <property type="entry name" value="Nucleic acid-binding proteins"/>
    <property type="match status" value="1"/>
</dbReference>
<name>A0A2U1QGS9_ARTAN</name>
<dbReference type="Proteomes" id="UP000245207">
    <property type="component" value="Unassembled WGS sequence"/>
</dbReference>
<protein>
    <submittedName>
        <fullName evidence="3">Nucleic acid-binding, OB-fold protein</fullName>
    </submittedName>
</protein>
<proteinExistence type="predicted"/>
<dbReference type="Pfam" id="PF08646">
    <property type="entry name" value="Rep_fac-A_C"/>
    <property type="match status" value="1"/>
</dbReference>
<dbReference type="EMBL" id="PKPP01000139">
    <property type="protein sequence ID" value="PWA97182.1"/>
    <property type="molecule type" value="Genomic_DNA"/>
</dbReference>
<dbReference type="Gene3D" id="2.40.50.140">
    <property type="entry name" value="Nucleic acid-binding proteins"/>
    <property type="match status" value="1"/>
</dbReference>
<evidence type="ECO:0000313" key="3">
    <source>
        <dbReference type="EMBL" id="PWA97182.1"/>
    </source>
</evidence>
<accession>A0A2U1QGS9</accession>
<evidence type="ECO:0000313" key="4">
    <source>
        <dbReference type="Proteomes" id="UP000245207"/>
    </source>
</evidence>
<dbReference type="InterPro" id="IPR013955">
    <property type="entry name" value="Rep_factor-A_C"/>
</dbReference>